<dbReference type="SUPFAM" id="SSF54593">
    <property type="entry name" value="Glyoxalase/Bleomycin resistance protein/Dihydroxybiphenyl dioxygenase"/>
    <property type="match status" value="1"/>
</dbReference>
<dbReference type="Gene3D" id="3.10.180.10">
    <property type="entry name" value="2,3-Dihydroxybiphenyl 1,2-Dioxygenase, domain 1"/>
    <property type="match status" value="1"/>
</dbReference>
<dbReference type="InterPro" id="IPR029068">
    <property type="entry name" value="Glyas_Bleomycin-R_OHBP_Dase"/>
</dbReference>
<protein>
    <submittedName>
        <fullName evidence="2">VOC family protein</fullName>
    </submittedName>
</protein>
<sequence>MGIPTLLDHVVIAGPSLDGLVAWFAERTGVTAAPGGRHPTGTANALVALTVDGARGRQYIELLGPAPDAETTPALFGIDTLTGPAIVTYAVHPDDLDATIAAARAAGADPGEAAALSRRTPDGTVLAWRLTQPRQDGVPFLIDWQDTAHPGLGELPAVELMSFTRTQPAADRARGAIAALGLPASATAPVASGPNAGYALTLRTASGTVTL</sequence>
<proteinExistence type="predicted"/>
<gene>
    <name evidence="2" type="ORF">GCM10022240_17010</name>
</gene>
<evidence type="ECO:0000313" key="3">
    <source>
        <dbReference type="Proteomes" id="UP001500540"/>
    </source>
</evidence>
<dbReference type="InterPro" id="IPR025870">
    <property type="entry name" value="Glyoxalase-like_dom"/>
</dbReference>
<evidence type="ECO:0000259" key="1">
    <source>
        <dbReference type="Pfam" id="PF13468"/>
    </source>
</evidence>
<feature type="domain" description="Glyoxalase-like" evidence="1">
    <location>
        <begin position="7"/>
        <end position="180"/>
    </location>
</feature>
<dbReference type="RefSeq" id="WP_344782558.1">
    <property type="nucleotide sequence ID" value="NZ_BAABAF010000006.1"/>
</dbReference>
<organism evidence="2 3">
    <name type="scientific">Microbacterium kribbense</name>
    <dbReference type="NCBI Taxonomy" id="433645"/>
    <lineage>
        <taxon>Bacteria</taxon>
        <taxon>Bacillati</taxon>
        <taxon>Actinomycetota</taxon>
        <taxon>Actinomycetes</taxon>
        <taxon>Micrococcales</taxon>
        <taxon>Microbacteriaceae</taxon>
        <taxon>Microbacterium</taxon>
    </lineage>
</organism>
<reference evidence="3" key="1">
    <citation type="journal article" date="2019" name="Int. J. Syst. Evol. Microbiol.">
        <title>The Global Catalogue of Microorganisms (GCM) 10K type strain sequencing project: providing services to taxonomists for standard genome sequencing and annotation.</title>
        <authorList>
            <consortium name="The Broad Institute Genomics Platform"/>
            <consortium name="The Broad Institute Genome Sequencing Center for Infectious Disease"/>
            <person name="Wu L."/>
            <person name="Ma J."/>
        </authorList>
    </citation>
    <scope>NUCLEOTIDE SEQUENCE [LARGE SCALE GENOMIC DNA]</scope>
    <source>
        <strain evidence="3">JCM 16950</strain>
    </source>
</reference>
<keyword evidence="3" id="KW-1185">Reference proteome</keyword>
<dbReference type="Pfam" id="PF13468">
    <property type="entry name" value="Glyoxalase_3"/>
    <property type="match status" value="1"/>
</dbReference>
<name>A0ABP7GIQ5_9MICO</name>
<dbReference type="EMBL" id="BAABAF010000006">
    <property type="protein sequence ID" value="GAA3765373.1"/>
    <property type="molecule type" value="Genomic_DNA"/>
</dbReference>
<accession>A0ABP7GIQ5</accession>
<evidence type="ECO:0000313" key="2">
    <source>
        <dbReference type="EMBL" id="GAA3765373.1"/>
    </source>
</evidence>
<comment type="caution">
    <text evidence="2">The sequence shown here is derived from an EMBL/GenBank/DDBJ whole genome shotgun (WGS) entry which is preliminary data.</text>
</comment>
<dbReference type="Proteomes" id="UP001500540">
    <property type="component" value="Unassembled WGS sequence"/>
</dbReference>